<dbReference type="OrthoDB" id="10638738at2759"/>
<accession>A0A7M5WK77</accession>
<name>A0A7M5WK77_9CNID</name>
<protein>
    <submittedName>
        <fullName evidence="3">Uncharacterized protein</fullName>
    </submittedName>
</protein>
<evidence type="ECO:0000256" key="2">
    <source>
        <dbReference type="SAM" id="MobiDB-lite"/>
    </source>
</evidence>
<sequence>MGKHGRRHSFDYSCSNDYEVNRFYEQEKQRKVHFDDEYLASRGRKQTRGRSQDGDIQEMGIYETTSKLKESYQNIDKGLDVLRRIYENLLHSKESVRYHSECSQKTFLSEINTLLSQVNELEKSLRKSGNQKREYLEELTRLQQALREDRSKFEASRENRHELHEKMKESTKQTREQQITINKLKKDNENLWRILQEVKKHLLEEDTIQREGQLFKNKRFQLPYPPSQEKTNVECELFPIRDNNSVSSLESAGSSTTDVMLSEKLKYLISRSENIQSMISKVGEKSSGSRLNRSFSDDCLKRSSLDEKRQRPSRFSSCERTIPEEKRIPAENERGVRCDAKDILRRCEELEKRVEQCSTKDMRDRLMCQLEEMERDGNENLNVSRDREDDQYYNTERFCERSKQSDMTKTNTLSSQQHQQQKWHPEVHKKVRGELFKCLDQMSTLEKNFTDAQTEITRLRQYIKETSEHKDFSEKTFKREAIQLRMVVDEKSKEVEVLKQNLNDAIKGLRDSEELIAKVDELERDLEDKEREIKRLKSKHRADYVEIEDRFEQKCTEAETLKTEMRTALEAMERIRVNTTQRKESMRIEETITTEISMLQAAIIEVEERMNMLSTENSTLKIDLDEKLQILGEVTIENEELINRLHACEIELQTYQSNQIDRQAYPLNLNAASYVQQTKRIRQLESDLSKALSEKESILNSTLRNNSYVRIDKTSDEQGQVIESLIDDNEKHLETIQTKDRIIDELQKELRRLNQDSSNEKGSNDSKESVEKYIDIIQRKTKAIEDLRDQLDEARAKLSRQESDENSKESTTKYIDIIQRKTKTIEGLRDQLDDAKIKLSSQESDENSKESIAKYIDIIKQKNQMIEKLREEVNAESDKKLINDLINTLSSKANDKDENNSSIEIELQKIKKILSSSHKDLVGKIITLEEGVDNLRNENRSLRKQMTTKSDAQNEKKMDQQFHQVIEENATLRESLNKPYPGLVQNILLQTDEVKRLHEENELLRLGLSDNKRELVDSNLRKRQRIKDMQTKIAELENERSGSGTTRRVRRRSFSMNEDLVDANQNSSEIESQLRKMEDEKIKMAEKTRQQNKEIRELKDECKRLGRVENSKKALEYEVKNLRDALKNFGGSQPDEKDQKIKDLEEEITVLREELGDGGSYLVPDMEGVLIDSKTKDDLHRMAKIADRERKKAEELQQDSDAWRREKRRLEHAAEESQQNVLKLEDELCDARRDLSRADDEVKQAVEEITKLRDLLEEKTSSDERETEIKNLTDDLNTLQDDRVILQNKLEQVRQKNILLDRENKSLKTNLQESNADNIDVVQGFEDETAKARDEIIELSRELDYLKQQNKELQDINETLVEEVQKMKAKSNETHFKNWLDQDVERRLALLSPDTHRSDLGLDENERQMKKDQQRLIRKLQIENQIMRAKLLSLEEENIASTKIISDMERGHGHLTGTLRSHLILQQHSTAKLLENALQQYTTDYESLKKKFVSLEEKYDRKKGDNSKQRDDIWELFTNAGATITNINTILNEGLVKVDEDLEKDEYGNDFDARDYKSRLWILRRRLSDVENRHRELQLRAEELNLRLDAKQTEFEVTQDELEDATRDLETRENHVQKLKTELDHVAKERSRLARLMNLLKQNQDRMVGDVIADNEALANEMNPKITEIHYYSETGTGGNPDLSSLIAKLKERDTALNIMRKMREENDKENDELKRRINYLERKLKEMTDQRDKLQKEAEYRAGYMSFARDEYGTIHMLRDDLKRIAKENADLKNDIVLKQRQMYDMSKDLHKLRIKLDTEVGSKTGERAPRREENVEKLINDLASNKAEKFVLETKLKDMERRLKDRDGGTGDLDNVDGQASDAVRVLKQRLVDKEREIEKLKRGPISRSPSPTKSPMAPRDDTMSDVVSAFDSSRSEKNRAQLELKKRLEEVVEENKILTQAIGEKGLKTSADYVKKLKMADKKIAQQRTEINTLNNDNEQKRKRIRELLTAIEEIKDGKSTNSKSQKKVNDLINKTKEDEMSSVLEKLKKSKSEVAEWKTKAESYHQELEKVQEKTKSNDSRDFLMDQELHFDGNEATLLTPELPRQQEELANQEPLYEELEPGYETMYEIAVDGKDASSKKTESTKKSQSRIPVSPVKRLSGKSGKQTEKKSGKES</sequence>
<dbReference type="EnsemblMetazoa" id="CLYHEMT006782.1">
    <property type="protein sequence ID" value="CLYHEMP006782.1"/>
    <property type="gene ID" value="CLYHEMG006782"/>
</dbReference>
<dbReference type="PANTHER" id="PTHR43941">
    <property type="entry name" value="STRUCTURAL MAINTENANCE OF CHROMOSOMES PROTEIN 2"/>
    <property type="match status" value="1"/>
</dbReference>
<evidence type="ECO:0000313" key="3">
    <source>
        <dbReference type="EnsemblMetazoa" id="CLYHEMP006782.1"/>
    </source>
</evidence>
<organism evidence="3 4">
    <name type="scientific">Clytia hemisphaerica</name>
    <dbReference type="NCBI Taxonomy" id="252671"/>
    <lineage>
        <taxon>Eukaryota</taxon>
        <taxon>Metazoa</taxon>
        <taxon>Cnidaria</taxon>
        <taxon>Hydrozoa</taxon>
        <taxon>Hydroidolina</taxon>
        <taxon>Leptothecata</taxon>
        <taxon>Obeliida</taxon>
        <taxon>Clytiidae</taxon>
        <taxon>Clytia</taxon>
    </lineage>
</organism>
<feature type="coiled-coil region" evidence="1">
    <location>
        <begin position="1410"/>
        <end position="1437"/>
    </location>
</feature>
<dbReference type="GO" id="GO:0000793">
    <property type="term" value="C:condensed chromosome"/>
    <property type="evidence" value="ECO:0007669"/>
    <property type="project" value="TreeGrafter"/>
</dbReference>
<feature type="region of interest" description="Disordered" evidence="2">
    <location>
        <begin position="2115"/>
        <end position="2160"/>
    </location>
</feature>
<feature type="region of interest" description="Disordered" evidence="2">
    <location>
        <begin position="148"/>
        <end position="178"/>
    </location>
</feature>
<keyword evidence="4" id="KW-1185">Reference proteome</keyword>
<feature type="coiled-coil region" evidence="1">
    <location>
        <begin position="1471"/>
        <end position="1505"/>
    </location>
</feature>
<dbReference type="GO" id="GO:0000785">
    <property type="term" value="C:chromatin"/>
    <property type="evidence" value="ECO:0007669"/>
    <property type="project" value="TreeGrafter"/>
</dbReference>
<evidence type="ECO:0000256" key="1">
    <source>
        <dbReference type="SAM" id="Coils"/>
    </source>
</evidence>
<evidence type="ECO:0000313" key="4">
    <source>
        <dbReference type="Proteomes" id="UP000594262"/>
    </source>
</evidence>
<feature type="region of interest" description="Disordered" evidence="2">
    <location>
        <begin position="35"/>
        <end position="57"/>
    </location>
</feature>
<feature type="coiled-coil region" evidence="1">
    <location>
        <begin position="488"/>
        <end position="701"/>
    </location>
</feature>
<feature type="coiled-coil region" evidence="1">
    <location>
        <begin position="1924"/>
        <end position="2058"/>
    </location>
</feature>
<dbReference type="PANTHER" id="PTHR43941:SF1">
    <property type="entry name" value="STRUCTURAL MAINTENANCE OF CHROMOSOMES PROTEIN 2"/>
    <property type="match status" value="1"/>
</dbReference>
<feature type="compositionally biased region" description="Basic and acidic residues" evidence="2">
    <location>
        <begin position="2150"/>
        <end position="2160"/>
    </location>
</feature>
<feature type="coiled-coil region" evidence="1">
    <location>
        <begin position="1693"/>
        <end position="1783"/>
    </location>
</feature>
<feature type="coiled-coil region" evidence="1">
    <location>
        <begin position="1019"/>
        <end position="1125"/>
    </location>
</feature>
<keyword evidence="1" id="KW-0175">Coiled coil</keyword>
<feature type="coiled-coil region" evidence="1">
    <location>
        <begin position="729"/>
        <end position="879"/>
    </location>
</feature>
<feature type="coiled-coil region" evidence="1">
    <location>
        <begin position="1560"/>
        <end position="1646"/>
    </location>
</feature>
<feature type="compositionally biased region" description="Basic and acidic residues" evidence="2">
    <location>
        <begin position="148"/>
        <end position="175"/>
    </location>
</feature>
<feature type="coiled-coil region" evidence="1">
    <location>
        <begin position="925"/>
        <end position="952"/>
    </location>
</feature>
<dbReference type="Proteomes" id="UP000594262">
    <property type="component" value="Unplaced"/>
</dbReference>
<feature type="compositionally biased region" description="Basic and acidic residues" evidence="2">
    <location>
        <begin position="2116"/>
        <end position="2130"/>
    </location>
</feature>
<reference evidence="3" key="1">
    <citation type="submission" date="2021-01" db="UniProtKB">
        <authorList>
            <consortium name="EnsemblMetazoa"/>
        </authorList>
    </citation>
    <scope>IDENTIFICATION</scope>
</reference>
<dbReference type="GO" id="GO:0007076">
    <property type="term" value="P:mitotic chromosome condensation"/>
    <property type="evidence" value="ECO:0007669"/>
    <property type="project" value="TreeGrafter"/>
</dbReference>
<feature type="region of interest" description="Disordered" evidence="2">
    <location>
        <begin position="1879"/>
        <end position="1906"/>
    </location>
</feature>
<dbReference type="GO" id="GO:0003682">
    <property type="term" value="F:chromatin binding"/>
    <property type="evidence" value="ECO:0007669"/>
    <property type="project" value="TreeGrafter"/>
</dbReference>
<feature type="coiled-coil region" evidence="1">
    <location>
        <begin position="1176"/>
        <end position="1373"/>
    </location>
</feature>
<dbReference type="GO" id="GO:0000796">
    <property type="term" value="C:condensin complex"/>
    <property type="evidence" value="ECO:0007669"/>
    <property type="project" value="TreeGrafter"/>
</dbReference>
<proteinExistence type="predicted"/>